<organism evidence="2 3">
    <name type="scientific">Brevifollis gellanilyticus</name>
    <dbReference type="NCBI Taxonomy" id="748831"/>
    <lineage>
        <taxon>Bacteria</taxon>
        <taxon>Pseudomonadati</taxon>
        <taxon>Verrucomicrobiota</taxon>
        <taxon>Verrucomicrobiia</taxon>
        <taxon>Verrucomicrobiales</taxon>
        <taxon>Verrucomicrobiaceae</taxon>
    </lineage>
</organism>
<feature type="transmembrane region" description="Helical" evidence="1">
    <location>
        <begin position="20"/>
        <end position="38"/>
    </location>
</feature>
<sequence>MSLEQTANGLVITRQWRSPAGLLMIPLSILWIVVLIVLPSFTKGRTDPMITLVIPVMHVTMGIGISYLTLAHLINRTRIIVTHSHVSVAHGPLPWPGNRSVATAQINQFFCKEFRRRTNQGLQKRYQVWVLMSDGTQSKLVDLGLAPERALYIEQQIEMALNIQDREVPDELPR</sequence>
<evidence type="ECO:0000313" key="3">
    <source>
        <dbReference type="Proteomes" id="UP000321577"/>
    </source>
</evidence>
<reference evidence="2 3" key="1">
    <citation type="submission" date="2019-07" db="EMBL/GenBank/DDBJ databases">
        <title>Whole genome shotgun sequence of Brevifollis gellanilyticus NBRC 108608.</title>
        <authorList>
            <person name="Hosoyama A."/>
            <person name="Uohara A."/>
            <person name="Ohji S."/>
            <person name="Ichikawa N."/>
        </authorList>
    </citation>
    <scope>NUCLEOTIDE SEQUENCE [LARGE SCALE GENOMIC DNA]</scope>
    <source>
        <strain evidence="2 3">NBRC 108608</strain>
    </source>
</reference>
<protein>
    <recommendedName>
        <fullName evidence="4">DUF304 domain-containing protein</fullName>
    </recommendedName>
</protein>
<accession>A0A512MHF0</accession>
<evidence type="ECO:0008006" key="4">
    <source>
        <dbReference type="Google" id="ProtNLM"/>
    </source>
</evidence>
<gene>
    <name evidence="2" type="ORF">BGE01nite_54450</name>
</gene>
<keyword evidence="1" id="KW-1133">Transmembrane helix</keyword>
<keyword evidence="1" id="KW-0812">Transmembrane</keyword>
<keyword evidence="1" id="KW-0472">Membrane</keyword>
<dbReference type="RefSeq" id="WP_146855756.1">
    <property type="nucleotide sequence ID" value="NZ_BKAG01000073.1"/>
</dbReference>
<evidence type="ECO:0000256" key="1">
    <source>
        <dbReference type="SAM" id="Phobius"/>
    </source>
</evidence>
<dbReference type="OrthoDB" id="277787at2"/>
<dbReference type="EMBL" id="BKAG01000073">
    <property type="protein sequence ID" value="GEP46154.1"/>
    <property type="molecule type" value="Genomic_DNA"/>
</dbReference>
<proteinExistence type="predicted"/>
<evidence type="ECO:0000313" key="2">
    <source>
        <dbReference type="EMBL" id="GEP46154.1"/>
    </source>
</evidence>
<name>A0A512MHF0_9BACT</name>
<dbReference type="AlphaFoldDB" id="A0A512MHF0"/>
<comment type="caution">
    <text evidence="2">The sequence shown here is derived from an EMBL/GenBank/DDBJ whole genome shotgun (WGS) entry which is preliminary data.</text>
</comment>
<dbReference type="Proteomes" id="UP000321577">
    <property type="component" value="Unassembled WGS sequence"/>
</dbReference>
<keyword evidence="3" id="KW-1185">Reference proteome</keyword>
<feature type="transmembrane region" description="Helical" evidence="1">
    <location>
        <begin position="50"/>
        <end position="70"/>
    </location>
</feature>